<accession>A0A5P8E8P7</accession>
<sequence>MKTKEKTRPTFSDSTEKTKLIPNAIEVFVPASWQELTDKQLRFVYRLLGEDIPAERVMLYAFLRFAGLHIIRKEREGVYIIRKGHSLYAVSESDLICGAMQLDYIGQPSTFPLRVEAFNGHLAVNPDLREFPFGHYLQIEAYYQAVLRNKSEQLRSQSARHAECGEGWSEQLSSSEELLCFTEIAALLYPGFKGIPNKTLQYNLLAWLFGVKHLFASEFPDLFRPVVGNKDGENDWLDMKAITEAEIRALNGGDITKTEAVLAADTWGALAELNAKAKEAKELDRIRNK</sequence>
<dbReference type="EMBL" id="CP033459">
    <property type="protein sequence ID" value="QFQ13318.1"/>
    <property type="molecule type" value="Genomic_DNA"/>
</dbReference>
<organism evidence="1 2">
    <name type="scientific">Pseudoprevotella muciniphila</name>
    <dbReference type="NCBI Taxonomy" id="2133944"/>
    <lineage>
        <taxon>Bacteria</taxon>
        <taxon>Pseudomonadati</taxon>
        <taxon>Bacteroidota</taxon>
        <taxon>Bacteroidia</taxon>
        <taxon>Bacteroidales</taxon>
        <taxon>Prevotellaceae</taxon>
        <taxon>Pseudoprevotella</taxon>
    </lineage>
</organism>
<protein>
    <submittedName>
        <fullName evidence="1">Uncharacterized protein</fullName>
    </submittedName>
</protein>
<dbReference type="AlphaFoldDB" id="A0A5P8E8P7"/>
<dbReference type="RefSeq" id="WP_111897548.1">
    <property type="nucleotide sequence ID" value="NZ_CP033459.1"/>
</dbReference>
<gene>
    <name evidence="1" type="ORF">C7Y71_010020</name>
</gene>
<proteinExistence type="predicted"/>
<evidence type="ECO:0000313" key="2">
    <source>
        <dbReference type="Proteomes" id="UP000249375"/>
    </source>
</evidence>
<keyword evidence="2" id="KW-1185">Reference proteome</keyword>
<name>A0A5P8E8P7_9BACT</name>
<reference evidence="1 2" key="1">
    <citation type="submission" date="2018-11" db="EMBL/GenBank/DDBJ databases">
        <authorList>
            <person name="Na S.W."/>
            <person name="Baik M."/>
        </authorList>
    </citation>
    <scope>NUCLEOTIDE SEQUENCE [LARGE SCALE GENOMIC DNA]</scope>
    <source>
        <strain evidence="1 2">E39</strain>
    </source>
</reference>
<dbReference type="Proteomes" id="UP000249375">
    <property type="component" value="Chromosome"/>
</dbReference>
<evidence type="ECO:0000313" key="1">
    <source>
        <dbReference type="EMBL" id="QFQ13318.1"/>
    </source>
</evidence>
<dbReference type="OrthoDB" id="1090801at2"/>
<dbReference type="KEGG" id="alq:C7Y71_010020"/>